<feature type="compositionally biased region" description="Polar residues" evidence="1">
    <location>
        <begin position="136"/>
        <end position="147"/>
    </location>
</feature>
<evidence type="ECO:0000313" key="3">
    <source>
        <dbReference type="EMBL" id="NEU68158.1"/>
    </source>
</evidence>
<dbReference type="SUPFAM" id="SSF88874">
    <property type="entry name" value="Receptor-binding domain of short tail fibre protein gp12"/>
    <property type="match status" value="1"/>
</dbReference>
<reference evidence="3 4" key="1">
    <citation type="submission" date="2020-02" db="EMBL/GenBank/DDBJ databases">
        <title>Draft genome sequence of two Spirosoma agri KCTC 52727 and Spirosoma terrae KCTC 52035.</title>
        <authorList>
            <person name="Rojas J."/>
            <person name="Ambika Manirajan B."/>
            <person name="Ratering S."/>
            <person name="Suarez C."/>
            <person name="Schnell S."/>
        </authorList>
    </citation>
    <scope>NUCLEOTIDE SEQUENCE [LARGE SCALE GENOMIC DNA]</scope>
    <source>
        <strain evidence="3 4">KCTC 52727</strain>
    </source>
</reference>
<name>A0A6M0IIS9_9BACT</name>
<dbReference type="Gene3D" id="3.90.1340.10">
    <property type="entry name" value="Phage tail collar domain"/>
    <property type="match status" value="1"/>
</dbReference>
<gene>
    <name evidence="3" type="ORF">GK091_14800</name>
</gene>
<feature type="region of interest" description="Disordered" evidence="1">
    <location>
        <begin position="136"/>
        <end position="159"/>
    </location>
</feature>
<dbReference type="EMBL" id="JAAGNZ010000001">
    <property type="protein sequence ID" value="NEU68158.1"/>
    <property type="molecule type" value="Genomic_DNA"/>
</dbReference>
<sequence length="180" mass="18470">MDEYMGIVKLFAGNFPIKGWAFCNGQLLSISQNSALYSLLGNTYGGDGVSTFALPDLRGRTAVGFGSGPGLQNYNLGEAGGTESVTLTNNQLPVHTHSLNATTNSGTQVSPSGVLLAAATGADEGGTSVTVSTYANGSPNTSLSPNSIGGAGGNQPHENRQPYLGLNYIICTEGLYPPRP</sequence>
<accession>A0A6M0IIS9</accession>
<keyword evidence="4" id="KW-1185">Reference proteome</keyword>
<comment type="caution">
    <text evidence="3">The sequence shown here is derived from an EMBL/GenBank/DDBJ whole genome shotgun (WGS) entry which is preliminary data.</text>
</comment>
<dbReference type="Proteomes" id="UP000477386">
    <property type="component" value="Unassembled WGS sequence"/>
</dbReference>
<evidence type="ECO:0000259" key="2">
    <source>
        <dbReference type="Pfam" id="PF07484"/>
    </source>
</evidence>
<dbReference type="RefSeq" id="WP_164039641.1">
    <property type="nucleotide sequence ID" value="NZ_JAAGNZ010000001.1"/>
</dbReference>
<dbReference type="AlphaFoldDB" id="A0A6M0IIS9"/>
<dbReference type="InterPro" id="IPR037053">
    <property type="entry name" value="Phage_tail_collar_dom_sf"/>
</dbReference>
<organism evidence="3 4">
    <name type="scientific">Spirosoma agri</name>
    <dbReference type="NCBI Taxonomy" id="1987381"/>
    <lineage>
        <taxon>Bacteria</taxon>
        <taxon>Pseudomonadati</taxon>
        <taxon>Bacteroidota</taxon>
        <taxon>Cytophagia</taxon>
        <taxon>Cytophagales</taxon>
        <taxon>Cytophagaceae</taxon>
        <taxon>Spirosoma</taxon>
    </lineage>
</organism>
<feature type="domain" description="Phage tail collar" evidence="2">
    <location>
        <begin position="6"/>
        <end position="61"/>
    </location>
</feature>
<proteinExistence type="predicted"/>
<dbReference type="InterPro" id="IPR011083">
    <property type="entry name" value="Phage_tail_collar_dom"/>
</dbReference>
<protein>
    <submittedName>
        <fullName evidence="3">Phage tail protein</fullName>
    </submittedName>
</protein>
<dbReference type="Pfam" id="PF07484">
    <property type="entry name" value="Collar"/>
    <property type="match status" value="1"/>
</dbReference>
<evidence type="ECO:0000313" key="4">
    <source>
        <dbReference type="Proteomes" id="UP000477386"/>
    </source>
</evidence>
<evidence type="ECO:0000256" key="1">
    <source>
        <dbReference type="SAM" id="MobiDB-lite"/>
    </source>
</evidence>